<evidence type="ECO:0000313" key="2">
    <source>
        <dbReference type="Proteomes" id="UP000005239"/>
    </source>
</evidence>
<reference evidence="2" key="1">
    <citation type="journal article" date="2008" name="Nat. Genet.">
        <title>The Pristionchus pacificus genome provides a unique perspective on nematode lifestyle and parasitism.</title>
        <authorList>
            <person name="Dieterich C."/>
            <person name="Clifton S.W."/>
            <person name="Schuster L.N."/>
            <person name="Chinwalla A."/>
            <person name="Delehaunty K."/>
            <person name="Dinkelacker I."/>
            <person name="Fulton L."/>
            <person name="Fulton R."/>
            <person name="Godfrey J."/>
            <person name="Minx P."/>
            <person name="Mitreva M."/>
            <person name="Roeseler W."/>
            <person name="Tian H."/>
            <person name="Witte H."/>
            <person name="Yang S.P."/>
            <person name="Wilson R.K."/>
            <person name="Sommer R.J."/>
        </authorList>
    </citation>
    <scope>NUCLEOTIDE SEQUENCE [LARGE SCALE GENOMIC DNA]</scope>
    <source>
        <strain evidence="2">PS312</strain>
    </source>
</reference>
<dbReference type="EnsemblMetazoa" id="PPA09406.1">
    <property type="protein sequence ID" value="PPA09406.1"/>
    <property type="gene ID" value="WBGene00098960"/>
</dbReference>
<proteinExistence type="predicted"/>
<accession>A0A2A6C1F1</accession>
<organism evidence="1 2">
    <name type="scientific">Pristionchus pacificus</name>
    <name type="common">Parasitic nematode worm</name>
    <dbReference type="NCBI Taxonomy" id="54126"/>
    <lineage>
        <taxon>Eukaryota</taxon>
        <taxon>Metazoa</taxon>
        <taxon>Ecdysozoa</taxon>
        <taxon>Nematoda</taxon>
        <taxon>Chromadorea</taxon>
        <taxon>Rhabditida</taxon>
        <taxon>Rhabditina</taxon>
        <taxon>Diplogasteromorpha</taxon>
        <taxon>Diplogasteroidea</taxon>
        <taxon>Neodiplogasteridae</taxon>
        <taxon>Pristionchus</taxon>
    </lineage>
</organism>
<sequence length="309" mass="35184">MSFPLLELPIEIVTTIFEFANDESLLNLAQASKITSRLACPIFLNRNEALDRIEFIEMVGGGKISIRFSFGKDNLRSKFAFLKALKCVQTRLLFVNSEGVHTTMTKSEIVQFFDQMSSKTEGIKSKSLEFEPTPTMISLISKIFKGKSVPELVFKLEDEIFAFNSLMNLIIQLETTSIRVRLGKFYPGYYLGQLATVVDKILISGSVKKDNAVAWNAHDILSRRCCHLDFTNSSLTFESVDLLLLSDMLNEDIGDRPFFFTAMVADNYTSQSGYEKRRFIVNNHVMIKTLNSSDKNTIELRHVNMKHRK</sequence>
<dbReference type="PROSITE" id="PS50181">
    <property type="entry name" value="FBOX"/>
    <property type="match status" value="1"/>
</dbReference>
<keyword evidence="2" id="KW-1185">Reference proteome</keyword>
<dbReference type="Proteomes" id="UP000005239">
    <property type="component" value="Unassembled WGS sequence"/>
</dbReference>
<protein>
    <submittedName>
        <fullName evidence="1">F-box domain-containing protein</fullName>
    </submittedName>
</protein>
<gene>
    <name evidence="1" type="primary">WBGene00098960</name>
</gene>
<name>A0A2A6C1F1_PRIPA</name>
<evidence type="ECO:0000313" key="1">
    <source>
        <dbReference type="EnsemblMetazoa" id="PPA09406.1"/>
    </source>
</evidence>
<dbReference type="InterPro" id="IPR001810">
    <property type="entry name" value="F-box_dom"/>
</dbReference>
<reference evidence="1" key="2">
    <citation type="submission" date="2022-06" db="UniProtKB">
        <authorList>
            <consortium name="EnsemblMetazoa"/>
        </authorList>
    </citation>
    <scope>IDENTIFICATION</scope>
    <source>
        <strain evidence="1">PS312</strain>
    </source>
</reference>
<dbReference type="AlphaFoldDB" id="A0A2A6C1F1"/>
<accession>A0A8R1Y7Q8</accession>